<proteinExistence type="predicted"/>
<dbReference type="Pfam" id="PF00892">
    <property type="entry name" value="EamA"/>
    <property type="match status" value="2"/>
</dbReference>
<keyword evidence="3 6" id="KW-0812">Transmembrane</keyword>
<evidence type="ECO:0000256" key="5">
    <source>
        <dbReference type="ARBA" id="ARBA00023136"/>
    </source>
</evidence>
<dbReference type="InterPro" id="IPR000620">
    <property type="entry name" value="EamA_dom"/>
</dbReference>
<dbReference type="GO" id="GO:0005886">
    <property type="term" value="C:plasma membrane"/>
    <property type="evidence" value="ECO:0007669"/>
    <property type="project" value="UniProtKB-SubCell"/>
</dbReference>
<feature type="domain" description="EamA" evidence="7">
    <location>
        <begin position="11"/>
        <end position="146"/>
    </location>
</feature>
<dbReference type="InterPro" id="IPR037185">
    <property type="entry name" value="EmrE-like"/>
</dbReference>
<protein>
    <recommendedName>
        <fullName evidence="7">EamA domain-containing protein</fullName>
    </recommendedName>
</protein>
<dbReference type="AlphaFoldDB" id="A0A644UZ87"/>
<evidence type="ECO:0000256" key="3">
    <source>
        <dbReference type="ARBA" id="ARBA00022692"/>
    </source>
</evidence>
<keyword evidence="4 6" id="KW-1133">Transmembrane helix</keyword>
<name>A0A644UZ87_9ZZZZ</name>
<dbReference type="PANTHER" id="PTHR32322">
    <property type="entry name" value="INNER MEMBRANE TRANSPORTER"/>
    <property type="match status" value="1"/>
</dbReference>
<dbReference type="EMBL" id="VSSQ01000189">
    <property type="protein sequence ID" value="MPL84386.1"/>
    <property type="molecule type" value="Genomic_DNA"/>
</dbReference>
<organism evidence="8">
    <name type="scientific">bioreactor metagenome</name>
    <dbReference type="NCBI Taxonomy" id="1076179"/>
    <lineage>
        <taxon>unclassified sequences</taxon>
        <taxon>metagenomes</taxon>
        <taxon>ecological metagenomes</taxon>
    </lineage>
</organism>
<sequence length="308" mass="33677">MGNIQLSPKTKGVLLILAANIFFAINMPVSRELTPEWINPFGLSQFRISFAFLSFLLLSLFIKDNSNGFTLKEHLILILAGLMGTAANQLSFLAGLSMTSPVDASLIITITPIITMLFAALIIKEPISFKKASGVIIGMSGAAIILYTARYGHFEQSGTLKGNLVVLISCFVYALYLVIIRPLMAKHSPVHIMKWTFFYGAIIALPFTFDKLSINQGASTTEWMQLGYALVFGTFAAYLLVAFSLKLLRPTTVSMFNYIQPLIASSIAIVFGQDILNWTKPVSALLIFIGVYLVITSKSKADLVKGGN</sequence>
<feature type="transmembrane region" description="Helical" evidence="6">
    <location>
        <begin position="135"/>
        <end position="152"/>
    </location>
</feature>
<comment type="caution">
    <text evidence="8">The sequence shown here is derived from an EMBL/GenBank/DDBJ whole genome shotgun (WGS) entry which is preliminary data.</text>
</comment>
<evidence type="ECO:0000313" key="8">
    <source>
        <dbReference type="EMBL" id="MPL84386.1"/>
    </source>
</evidence>
<feature type="transmembrane region" description="Helical" evidence="6">
    <location>
        <begin position="255"/>
        <end position="272"/>
    </location>
</feature>
<gene>
    <name evidence="8" type="ORF">SDC9_30351</name>
</gene>
<feature type="transmembrane region" description="Helical" evidence="6">
    <location>
        <begin position="104"/>
        <end position="123"/>
    </location>
</feature>
<feature type="transmembrane region" description="Helical" evidence="6">
    <location>
        <begin position="164"/>
        <end position="184"/>
    </location>
</feature>
<evidence type="ECO:0000256" key="1">
    <source>
        <dbReference type="ARBA" id="ARBA00004651"/>
    </source>
</evidence>
<dbReference type="PANTHER" id="PTHR32322:SF18">
    <property type="entry name" value="S-ADENOSYLMETHIONINE_S-ADENOSYLHOMOCYSTEINE TRANSPORTER"/>
    <property type="match status" value="1"/>
</dbReference>
<accession>A0A644UZ87</accession>
<keyword evidence="2" id="KW-1003">Cell membrane</keyword>
<feature type="transmembrane region" description="Helical" evidence="6">
    <location>
        <begin position="226"/>
        <end position="248"/>
    </location>
</feature>
<evidence type="ECO:0000256" key="2">
    <source>
        <dbReference type="ARBA" id="ARBA00022475"/>
    </source>
</evidence>
<reference evidence="8" key="1">
    <citation type="submission" date="2019-08" db="EMBL/GenBank/DDBJ databases">
        <authorList>
            <person name="Kucharzyk K."/>
            <person name="Murdoch R.W."/>
            <person name="Higgins S."/>
            <person name="Loffler F."/>
        </authorList>
    </citation>
    <scope>NUCLEOTIDE SEQUENCE</scope>
</reference>
<evidence type="ECO:0000256" key="6">
    <source>
        <dbReference type="SAM" id="Phobius"/>
    </source>
</evidence>
<feature type="transmembrane region" description="Helical" evidence="6">
    <location>
        <begin position="196"/>
        <end position="214"/>
    </location>
</feature>
<feature type="transmembrane region" description="Helical" evidence="6">
    <location>
        <begin position="74"/>
        <end position="98"/>
    </location>
</feature>
<evidence type="ECO:0000259" key="7">
    <source>
        <dbReference type="Pfam" id="PF00892"/>
    </source>
</evidence>
<feature type="transmembrane region" description="Helical" evidence="6">
    <location>
        <begin position="12"/>
        <end position="29"/>
    </location>
</feature>
<dbReference type="InterPro" id="IPR050638">
    <property type="entry name" value="AA-Vitamin_Transporters"/>
</dbReference>
<feature type="transmembrane region" description="Helical" evidence="6">
    <location>
        <begin position="278"/>
        <end position="295"/>
    </location>
</feature>
<comment type="subcellular location">
    <subcellularLocation>
        <location evidence="1">Cell membrane</location>
        <topology evidence="1">Multi-pass membrane protein</topology>
    </subcellularLocation>
</comment>
<feature type="domain" description="EamA" evidence="7">
    <location>
        <begin position="161"/>
        <end position="295"/>
    </location>
</feature>
<evidence type="ECO:0000256" key="4">
    <source>
        <dbReference type="ARBA" id="ARBA00022989"/>
    </source>
</evidence>
<keyword evidence="5 6" id="KW-0472">Membrane</keyword>
<dbReference type="SUPFAM" id="SSF103481">
    <property type="entry name" value="Multidrug resistance efflux transporter EmrE"/>
    <property type="match status" value="2"/>
</dbReference>
<feature type="transmembrane region" description="Helical" evidence="6">
    <location>
        <begin position="41"/>
        <end position="62"/>
    </location>
</feature>